<dbReference type="AlphaFoldDB" id="A0A164G089"/>
<reference evidence="1 2" key="1">
    <citation type="submission" date="2016-03" db="EMBL/GenBank/DDBJ databases">
        <title>EvidentialGene: Evidence-directed Construction of Genes on Genomes.</title>
        <authorList>
            <person name="Gilbert D.G."/>
            <person name="Choi J.-H."/>
            <person name="Mockaitis K."/>
            <person name="Colbourne J."/>
            <person name="Pfrender M."/>
        </authorList>
    </citation>
    <scope>NUCLEOTIDE SEQUENCE [LARGE SCALE GENOMIC DNA]</scope>
    <source>
        <strain evidence="1 2">Xinb3</strain>
        <tissue evidence="1">Complete organism</tissue>
    </source>
</reference>
<evidence type="ECO:0000313" key="1">
    <source>
        <dbReference type="EMBL" id="KZR98362.1"/>
    </source>
</evidence>
<comment type="caution">
    <text evidence="1">The sequence shown here is derived from an EMBL/GenBank/DDBJ whole genome shotgun (WGS) entry which is preliminary data.</text>
</comment>
<evidence type="ECO:0000313" key="2">
    <source>
        <dbReference type="Proteomes" id="UP000076858"/>
    </source>
</evidence>
<gene>
    <name evidence="1" type="ORF">APZ42_006256</name>
</gene>
<dbReference type="EMBL" id="LRGB01017362">
    <property type="protein sequence ID" value="KZR98362.1"/>
    <property type="molecule type" value="Genomic_DNA"/>
</dbReference>
<dbReference type="Proteomes" id="UP000076858">
    <property type="component" value="Unassembled WGS sequence"/>
</dbReference>
<keyword evidence="2" id="KW-1185">Reference proteome</keyword>
<proteinExistence type="predicted"/>
<name>A0A164G089_9CRUS</name>
<organism evidence="1 2">
    <name type="scientific">Daphnia magna</name>
    <dbReference type="NCBI Taxonomy" id="35525"/>
    <lineage>
        <taxon>Eukaryota</taxon>
        <taxon>Metazoa</taxon>
        <taxon>Ecdysozoa</taxon>
        <taxon>Arthropoda</taxon>
        <taxon>Crustacea</taxon>
        <taxon>Branchiopoda</taxon>
        <taxon>Diplostraca</taxon>
        <taxon>Cladocera</taxon>
        <taxon>Anomopoda</taxon>
        <taxon>Daphniidae</taxon>
        <taxon>Daphnia</taxon>
    </lineage>
</organism>
<sequence length="80" mass="9488">MTMNCMLYRITITFGKRLRLSKPRKRVCSKERSQMQKYKCAEDFPIIDFIIFLKNCIKISSQLQEFNILSSQVSRIFSSV</sequence>
<accession>A0A164G089</accession>
<protein>
    <submittedName>
        <fullName evidence="1">Uncharacterized protein</fullName>
    </submittedName>
</protein>